<feature type="region of interest" description="Disordered" evidence="1">
    <location>
        <begin position="48"/>
        <end position="100"/>
    </location>
</feature>
<comment type="caution">
    <text evidence="2">The sequence shown here is derived from an EMBL/GenBank/DDBJ whole genome shotgun (WGS) entry which is preliminary data.</text>
</comment>
<evidence type="ECO:0000313" key="3">
    <source>
        <dbReference type="Proteomes" id="UP001293593"/>
    </source>
</evidence>
<dbReference type="AlphaFoldDB" id="A0AAE1KC52"/>
<keyword evidence="3" id="KW-1185">Reference proteome</keyword>
<organism evidence="2 3">
    <name type="scientific">Acacia crassicarpa</name>
    <name type="common">northern wattle</name>
    <dbReference type="NCBI Taxonomy" id="499986"/>
    <lineage>
        <taxon>Eukaryota</taxon>
        <taxon>Viridiplantae</taxon>
        <taxon>Streptophyta</taxon>
        <taxon>Embryophyta</taxon>
        <taxon>Tracheophyta</taxon>
        <taxon>Spermatophyta</taxon>
        <taxon>Magnoliopsida</taxon>
        <taxon>eudicotyledons</taxon>
        <taxon>Gunneridae</taxon>
        <taxon>Pentapetalae</taxon>
        <taxon>rosids</taxon>
        <taxon>fabids</taxon>
        <taxon>Fabales</taxon>
        <taxon>Fabaceae</taxon>
        <taxon>Caesalpinioideae</taxon>
        <taxon>mimosoid clade</taxon>
        <taxon>Acacieae</taxon>
        <taxon>Acacia</taxon>
    </lineage>
</organism>
<protein>
    <submittedName>
        <fullName evidence="2">Uncharacterized protein</fullName>
    </submittedName>
</protein>
<dbReference type="PANTHER" id="PTHR34570">
    <property type="entry name" value="OS03G0593100 PROTEIN"/>
    <property type="match status" value="1"/>
</dbReference>
<evidence type="ECO:0000313" key="2">
    <source>
        <dbReference type="EMBL" id="KAK4271024.1"/>
    </source>
</evidence>
<feature type="compositionally biased region" description="Pro residues" evidence="1">
    <location>
        <begin position="73"/>
        <end position="83"/>
    </location>
</feature>
<sequence length="145" mass="16173">MDRESHGHDPTLLHSSIALLQERFRQLQRVKEMREERELLRMLTPPQPKHFIINNSKSELPELMTIPSTTTRPPSPLPSPPPHSHNVSLSLWPSSSSPPRETISLVATFPQPEIPPAFVTTLWKTNASGCDGSDSDSGIDTSLHL</sequence>
<evidence type="ECO:0000256" key="1">
    <source>
        <dbReference type="SAM" id="MobiDB-lite"/>
    </source>
</evidence>
<dbReference type="EMBL" id="JAWXYG010000005">
    <property type="protein sequence ID" value="KAK4271024.1"/>
    <property type="molecule type" value="Genomic_DNA"/>
</dbReference>
<proteinExistence type="predicted"/>
<name>A0AAE1KC52_9FABA</name>
<accession>A0AAE1KC52</accession>
<dbReference type="PANTHER" id="PTHR34570:SF12">
    <property type="entry name" value="EXPRESSED PROTEIN"/>
    <property type="match status" value="1"/>
</dbReference>
<dbReference type="Proteomes" id="UP001293593">
    <property type="component" value="Unassembled WGS sequence"/>
</dbReference>
<gene>
    <name evidence="2" type="ORF">QN277_019780</name>
</gene>
<feature type="compositionally biased region" description="Low complexity" evidence="1">
    <location>
        <begin position="88"/>
        <end position="99"/>
    </location>
</feature>
<reference evidence="2" key="1">
    <citation type="submission" date="2023-10" db="EMBL/GenBank/DDBJ databases">
        <title>Chromosome-level genome of the transformable northern wattle, Acacia crassicarpa.</title>
        <authorList>
            <person name="Massaro I."/>
            <person name="Sinha N.R."/>
            <person name="Poethig S."/>
            <person name="Leichty A.R."/>
        </authorList>
    </citation>
    <scope>NUCLEOTIDE SEQUENCE</scope>
    <source>
        <strain evidence="2">Acra3RX</strain>
        <tissue evidence="2">Leaf</tissue>
    </source>
</reference>